<organism evidence="4 5">
    <name type="scientific">Lottia gigantea</name>
    <name type="common">Giant owl limpet</name>
    <dbReference type="NCBI Taxonomy" id="225164"/>
    <lineage>
        <taxon>Eukaryota</taxon>
        <taxon>Metazoa</taxon>
        <taxon>Spiralia</taxon>
        <taxon>Lophotrochozoa</taxon>
        <taxon>Mollusca</taxon>
        <taxon>Gastropoda</taxon>
        <taxon>Patellogastropoda</taxon>
        <taxon>Lottioidea</taxon>
        <taxon>Lottiidae</taxon>
        <taxon>Lottia</taxon>
    </lineage>
</organism>
<reference evidence="4 5" key="1">
    <citation type="journal article" date="2013" name="Nature">
        <title>Insights into bilaterian evolution from three spiralian genomes.</title>
        <authorList>
            <person name="Simakov O."/>
            <person name="Marletaz F."/>
            <person name="Cho S.J."/>
            <person name="Edsinger-Gonzales E."/>
            <person name="Havlak P."/>
            <person name="Hellsten U."/>
            <person name="Kuo D.H."/>
            <person name="Larsson T."/>
            <person name="Lv J."/>
            <person name="Arendt D."/>
            <person name="Savage R."/>
            <person name="Osoegawa K."/>
            <person name="de Jong P."/>
            <person name="Grimwood J."/>
            <person name="Chapman J.A."/>
            <person name="Shapiro H."/>
            <person name="Aerts A."/>
            <person name="Otillar R.P."/>
            <person name="Terry A.Y."/>
            <person name="Boore J.L."/>
            <person name="Grigoriev I.V."/>
            <person name="Lindberg D.R."/>
            <person name="Seaver E.C."/>
            <person name="Weisblat D.A."/>
            <person name="Putnam N.H."/>
            <person name="Rokhsar D.S."/>
        </authorList>
    </citation>
    <scope>NUCLEOTIDE SEQUENCE [LARGE SCALE GENOMIC DNA]</scope>
</reference>
<gene>
    <name evidence="4" type="ORF">LOTGIDRAFT_238204</name>
</gene>
<dbReference type="EMBL" id="KB200430">
    <property type="protein sequence ID" value="ESP01657.1"/>
    <property type="molecule type" value="Genomic_DNA"/>
</dbReference>
<evidence type="ECO:0000313" key="4">
    <source>
        <dbReference type="EMBL" id="ESP01657.1"/>
    </source>
</evidence>
<dbReference type="OMA" id="VKIANIW"/>
<keyword evidence="3" id="KW-0732">Signal</keyword>
<feature type="signal peptide" evidence="3">
    <location>
        <begin position="1"/>
        <end position="20"/>
    </location>
</feature>
<dbReference type="Proteomes" id="UP000030746">
    <property type="component" value="Unassembled WGS sequence"/>
</dbReference>
<dbReference type="RefSeq" id="XP_009047643.1">
    <property type="nucleotide sequence ID" value="XM_009049395.1"/>
</dbReference>
<dbReference type="CTD" id="20250686"/>
<dbReference type="HOGENOM" id="CLU_608663_0_0_1"/>
<evidence type="ECO:0000256" key="2">
    <source>
        <dbReference type="SAM" id="Phobius"/>
    </source>
</evidence>
<feature type="transmembrane region" description="Helical" evidence="2">
    <location>
        <begin position="424"/>
        <end position="448"/>
    </location>
</feature>
<keyword evidence="5" id="KW-1185">Reference proteome</keyword>
<keyword evidence="2" id="KW-0472">Membrane</keyword>
<dbReference type="GeneID" id="20250686"/>
<proteinExistence type="predicted"/>
<feature type="compositionally biased region" description="Polar residues" evidence="1">
    <location>
        <begin position="137"/>
        <end position="152"/>
    </location>
</feature>
<protein>
    <submittedName>
        <fullName evidence="4">Uncharacterized protein</fullName>
    </submittedName>
</protein>
<dbReference type="KEGG" id="lgi:LOTGIDRAFT_238204"/>
<feature type="chain" id="PRO_5004719348" evidence="3">
    <location>
        <begin position="21"/>
        <end position="477"/>
    </location>
</feature>
<feature type="region of interest" description="Disordered" evidence="1">
    <location>
        <begin position="136"/>
        <end position="155"/>
    </location>
</feature>
<sequence>MKIQWYTFGVLFLLSTCVVCEEGDEEEQEGFSNFLSSLFNGWFDSPSPEAESDSNITSQVVPVNSTTDDIPNIEISNGNTTVNVTLPDVNGESQDAGLPSSTGMVTPLNENPTPSEENEQQTELIASIFRKLEDKPNGQNAEAVTPTSTSTKKPGLGEICQANPDMTSFCALPEIVVRYLQKNTSIEYLSRKIFNCDVVEQLQNKCAKGEWCLPSKTVYDFMQLSDSFLGGSLCSPKLRTCLKGITADQEGCPMSTEIYNIHVALDLLCKLGSQEGLTYECFGHVMAMLHVNLADALRTDQVNTDDFNPDQCHLQKGLQIKHFICIRDLCTYQTDTIKSFEPWQWFVADVASFEDSCKYRDVCGLQNQVPTITTTVATTTTTVAAVPEVNNAAVDDEEKSEQVFANTDNKYTYHLKNPRTKTKVLIGISSAVLIATFGLTMLICALWYHDIIQNDTTPLIPNYQTKNRNHYISNFIN</sequence>
<accession>V4B6G3</accession>
<evidence type="ECO:0000256" key="3">
    <source>
        <dbReference type="SAM" id="SignalP"/>
    </source>
</evidence>
<name>V4B6G3_LOTGI</name>
<dbReference type="AlphaFoldDB" id="V4B6G3"/>
<keyword evidence="2" id="KW-0812">Transmembrane</keyword>
<keyword evidence="2" id="KW-1133">Transmembrane helix</keyword>
<evidence type="ECO:0000313" key="5">
    <source>
        <dbReference type="Proteomes" id="UP000030746"/>
    </source>
</evidence>
<evidence type="ECO:0000256" key="1">
    <source>
        <dbReference type="SAM" id="MobiDB-lite"/>
    </source>
</evidence>
<dbReference type="OrthoDB" id="6073280at2759"/>